<dbReference type="InterPro" id="IPR004045">
    <property type="entry name" value="Glutathione_S-Trfase_N"/>
</dbReference>
<feature type="domain" description="GST N-terminal" evidence="2">
    <location>
        <begin position="1"/>
        <end position="81"/>
    </location>
</feature>
<dbReference type="Pfam" id="PF02798">
    <property type="entry name" value="GST_N"/>
    <property type="match status" value="1"/>
</dbReference>
<evidence type="ECO:0000256" key="1">
    <source>
        <dbReference type="ARBA" id="ARBA00007409"/>
    </source>
</evidence>
<evidence type="ECO:0000313" key="4">
    <source>
        <dbReference type="Proteomes" id="UP001498398"/>
    </source>
</evidence>
<proteinExistence type="inferred from homology"/>
<keyword evidence="4" id="KW-1185">Reference proteome</keyword>
<dbReference type="CDD" id="cd03046">
    <property type="entry name" value="GST_N_GTT1_like"/>
    <property type="match status" value="1"/>
</dbReference>
<dbReference type="SFLD" id="SFLDS00019">
    <property type="entry name" value="Glutathione_Transferase_(cytos"/>
    <property type="match status" value="1"/>
</dbReference>
<dbReference type="SUPFAM" id="SSF52833">
    <property type="entry name" value="Thioredoxin-like"/>
    <property type="match status" value="1"/>
</dbReference>
<dbReference type="InterPro" id="IPR036249">
    <property type="entry name" value="Thioredoxin-like_sf"/>
</dbReference>
<dbReference type="SFLD" id="SFLDG00358">
    <property type="entry name" value="Main_(cytGST)"/>
    <property type="match status" value="1"/>
</dbReference>
<dbReference type="PANTHER" id="PTHR44051:SF9">
    <property type="entry name" value="GLUTATHIONE S-TRANSFERASE 1"/>
    <property type="match status" value="1"/>
</dbReference>
<dbReference type="Proteomes" id="UP001498398">
    <property type="component" value="Unassembled WGS sequence"/>
</dbReference>
<gene>
    <name evidence="3" type="ORF">VKT23_017631</name>
</gene>
<dbReference type="Gene3D" id="3.40.30.10">
    <property type="entry name" value="Glutaredoxin"/>
    <property type="match status" value="1"/>
</dbReference>
<comment type="similarity">
    <text evidence="1">Belongs to the GST superfamily.</text>
</comment>
<dbReference type="InterPro" id="IPR036282">
    <property type="entry name" value="Glutathione-S-Trfase_C_sf"/>
</dbReference>
<dbReference type="SUPFAM" id="SSF47616">
    <property type="entry name" value="GST C-terminal domain-like"/>
    <property type="match status" value="1"/>
</dbReference>
<dbReference type="Gene3D" id="1.20.1050.10">
    <property type="match status" value="1"/>
</dbReference>
<dbReference type="EMBL" id="JBANRG010000073">
    <property type="protein sequence ID" value="KAK7439410.1"/>
    <property type="molecule type" value="Genomic_DNA"/>
</dbReference>
<organism evidence="3 4">
    <name type="scientific">Marasmiellus scandens</name>
    <dbReference type="NCBI Taxonomy" id="2682957"/>
    <lineage>
        <taxon>Eukaryota</taxon>
        <taxon>Fungi</taxon>
        <taxon>Dikarya</taxon>
        <taxon>Basidiomycota</taxon>
        <taxon>Agaricomycotina</taxon>
        <taxon>Agaricomycetes</taxon>
        <taxon>Agaricomycetidae</taxon>
        <taxon>Agaricales</taxon>
        <taxon>Marasmiineae</taxon>
        <taxon>Omphalotaceae</taxon>
        <taxon>Marasmiellus</taxon>
    </lineage>
</organism>
<dbReference type="PANTHER" id="PTHR44051">
    <property type="entry name" value="GLUTATHIONE S-TRANSFERASE-RELATED"/>
    <property type="match status" value="1"/>
</dbReference>
<dbReference type="PROSITE" id="PS50404">
    <property type="entry name" value="GST_NTER"/>
    <property type="match status" value="1"/>
</dbReference>
<name>A0ABR1IU03_9AGAR</name>
<evidence type="ECO:0000259" key="2">
    <source>
        <dbReference type="PROSITE" id="PS50404"/>
    </source>
</evidence>
<dbReference type="InterPro" id="IPR040079">
    <property type="entry name" value="Glutathione_S-Trfase"/>
</dbReference>
<comment type="caution">
    <text evidence="3">The sequence shown here is derived from an EMBL/GenBank/DDBJ whole genome shotgun (WGS) entry which is preliminary data.</text>
</comment>
<evidence type="ECO:0000313" key="3">
    <source>
        <dbReference type="EMBL" id="KAK7439410.1"/>
    </source>
</evidence>
<dbReference type="SFLD" id="SFLDG01150">
    <property type="entry name" value="Main.1:_Beta-like"/>
    <property type="match status" value="1"/>
</dbReference>
<reference evidence="3 4" key="1">
    <citation type="submission" date="2024-01" db="EMBL/GenBank/DDBJ databases">
        <title>A draft genome for the cacao thread blight pathogen Marasmiellus scandens.</title>
        <authorList>
            <person name="Baruah I.K."/>
            <person name="Leung J."/>
            <person name="Bukari Y."/>
            <person name="Amoako-Attah I."/>
            <person name="Meinhardt L.W."/>
            <person name="Bailey B.A."/>
            <person name="Cohen S.P."/>
        </authorList>
    </citation>
    <scope>NUCLEOTIDE SEQUENCE [LARGE SCALE GENOMIC DNA]</scope>
    <source>
        <strain evidence="3 4">GH-19</strain>
    </source>
</reference>
<protein>
    <recommendedName>
        <fullName evidence="2">GST N-terminal domain-containing protein</fullName>
    </recommendedName>
</protein>
<accession>A0ABR1IU03</accession>
<sequence length="222" mass="24738">MTVVLHHLNNSRSQRILWLLEELGIPYEIKKYERLPSQLAPPELSKVHPLGKSPIITDGDVTVAESGAIIEYLIQKYANGKLAPPDTEVGKVNELYFLHYSEGSVMPLLVNKLIFSMAPDQSPWFIRPLVRLVLNGMSTGYLDPEIKKHIDHIEAHLSKNEWFAGGSGPSGADFSMAMVIDALTSNDMAGPSVKEYVKRVKARPAWQTAMDKGGEYKYASKM</sequence>